<evidence type="ECO:0000256" key="1">
    <source>
        <dbReference type="SAM" id="MobiDB-lite"/>
    </source>
</evidence>
<reference evidence="2 3" key="1">
    <citation type="journal article" date="2023" name="Commun. Biol.">
        <title>Genome analysis of Parmales, the sister group of diatoms, reveals the evolutionary specialization of diatoms from phago-mixotrophs to photoautotrophs.</title>
        <authorList>
            <person name="Ban H."/>
            <person name="Sato S."/>
            <person name="Yoshikawa S."/>
            <person name="Yamada K."/>
            <person name="Nakamura Y."/>
            <person name="Ichinomiya M."/>
            <person name="Sato N."/>
            <person name="Blanc-Mathieu R."/>
            <person name="Endo H."/>
            <person name="Kuwata A."/>
            <person name="Ogata H."/>
        </authorList>
    </citation>
    <scope>NUCLEOTIDE SEQUENCE [LARGE SCALE GENOMIC DNA]</scope>
</reference>
<feature type="compositionally biased region" description="Low complexity" evidence="1">
    <location>
        <begin position="467"/>
        <end position="479"/>
    </location>
</feature>
<dbReference type="Proteomes" id="UP001165060">
    <property type="component" value="Unassembled WGS sequence"/>
</dbReference>
<feature type="compositionally biased region" description="Pro residues" evidence="1">
    <location>
        <begin position="1"/>
        <end position="10"/>
    </location>
</feature>
<gene>
    <name evidence="2" type="ORF">TeGR_g972</name>
</gene>
<name>A0ABQ6MDU5_9STRA</name>
<evidence type="ECO:0000313" key="3">
    <source>
        <dbReference type="Proteomes" id="UP001165060"/>
    </source>
</evidence>
<organism evidence="2 3">
    <name type="scientific">Tetraparma gracilis</name>
    <dbReference type="NCBI Taxonomy" id="2962635"/>
    <lineage>
        <taxon>Eukaryota</taxon>
        <taxon>Sar</taxon>
        <taxon>Stramenopiles</taxon>
        <taxon>Ochrophyta</taxon>
        <taxon>Bolidophyceae</taxon>
        <taxon>Parmales</taxon>
        <taxon>Triparmaceae</taxon>
        <taxon>Tetraparma</taxon>
    </lineage>
</organism>
<sequence length="486" mass="49491">MSQPPPPPGGAPGGAPSGLDFSNLFAQAGMASPAPSPAPAPAPAPAPPPLPAAGGFFLNPALFAQSNAAAAAAPVSWPGMTYDDLQRSNPHAQTFITLLLSPPHANCYKELNHHDPALVGRFEAAGREVGACVALYSEALAKRAITGTASRAEGERREREMEARLRADPMDGEANKYFGEKIRRQNVDEQYQLMMENYMNAFAAAPQQGFAPNNGFNNAPNNGFGGMQQQVPQQQQQQMMMQQPPQQQQFAAAPQMAPAPAPTAADEDFGDFSSSAPAPAAANDGFGALGGLVSLDGLSSNSAAEQAKKKESGGGNAASSDHNSFQGLDGFGTGGPSLGMAGGPALGMAGGPAATPMGMGGGMGMQQPMGMGGMQGGMGMQPMGGAMPQGGMGMQQQPMGMGGMQQPMGMGGMQGGMGMQPMAGGMPQGGMGMQQQPMGGGMPQGGMGMQPGGFMQSPQGMGGGGNYQQQQLQQQQQNQFNSLGGF</sequence>
<keyword evidence="3" id="KW-1185">Reference proteome</keyword>
<proteinExistence type="predicted"/>
<feature type="compositionally biased region" description="Pro residues" evidence="1">
    <location>
        <begin position="34"/>
        <end position="47"/>
    </location>
</feature>
<feature type="region of interest" description="Disordered" evidence="1">
    <location>
        <begin position="211"/>
        <end position="277"/>
    </location>
</feature>
<feature type="region of interest" description="Disordered" evidence="1">
    <location>
        <begin position="449"/>
        <end position="486"/>
    </location>
</feature>
<protein>
    <submittedName>
        <fullName evidence="2">Uncharacterized protein</fullName>
    </submittedName>
</protein>
<feature type="region of interest" description="Disordered" evidence="1">
    <location>
        <begin position="1"/>
        <end position="47"/>
    </location>
</feature>
<dbReference type="EMBL" id="BRYB01000167">
    <property type="protein sequence ID" value="GMI24398.1"/>
    <property type="molecule type" value="Genomic_DNA"/>
</dbReference>
<feature type="compositionally biased region" description="Polar residues" evidence="1">
    <location>
        <begin position="317"/>
        <end position="326"/>
    </location>
</feature>
<accession>A0ABQ6MDU5</accession>
<evidence type="ECO:0000313" key="2">
    <source>
        <dbReference type="EMBL" id="GMI24398.1"/>
    </source>
</evidence>
<comment type="caution">
    <text evidence="2">The sequence shown here is derived from an EMBL/GenBank/DDBJ whole genome shotgun (WGS) entry which is preliminary data.</text>
</comment>
<feature type="compositionally biased region" description="Low complexity" evidence="1">
    <location>
        <begin position="211"/>
        <end position="264"/>
    </location>
</feature>
<feature type="region of interest" description="Disordered" evidence="1">
    <location>
        <begin position="303"/>
        <end position="336"/>
    </location>
</feature>